<evidence type="ECO:0000259" key="10">
    <source>
        <dbReference type="PROSITE" id="PS50929"/>
    </source>
</evidence>
<dbReference type="GO" id="GO:0005886">
    <property type="term" value="C:plasma membrane"/>
    <property type="evidence" value="ECO:0007669"/>
    <property type="project" value="UniProtKB-SubCell"/>
</dbReference>
<dbReference type="SUPFAM" id="SSF90123">
    <property type="entry name" value="ABC transporter transmembrane region"/>
    <property type="match status" value="1"/>
</dbReference>
<keyword evidence="7 8" id="KW-0472">Membrane</keyword>
<reference evidence="11 13" key="1">
    <citation type="submission" date="2016-02" db="EMBL/GenBank/DDBJ databases">
        <title>Draft genome sequence of Acidibacillus ferrooxidans SLC66.</title>
        <authorList>
            <person name="Oliveira G."/>
            <person name="Nancucheo I."/>
            <person name="Dall'Agnol H."/>
            <person name="Johnson B."/>
            <person name="Oliveira R."/>
            <person name="Nunes G.L."/>
            <person name="Tzotzos G."/>
            <person name="Orellana S.C."/>
            <person name="Salim A.C."/>
            <person name="Araujo F.M."/>
        </authorList>
    </citation>
    <scope>NUCLEOTIDE SEQUENCE [LARGE SCALE GENOMIC DNA]</scope>
    <source>
        <strain evidence="11 13">SLC66</strain>
    </source>
</reference>
<feature type="transmembrane region" description="Helical" evidence="8">
    <location>
        <begin position="248"/>
        <end position="270"/>
    </location>
</feature>
<evidence type="ECO:0000256" key="5">
    <source>
        <dbReference type="ARBA" id="ARBA00022840"/>
    </source>
</evidence>
<keyword evidence="3 8" id="KW-0812">Transmembrane</keyword>
<comment type="caution">
    <text evidence="12">The sequence shown here is derived from an EMBL/GenBank/DDBJ whole genome shotgun (WGS) entry which is preliminary data.</text>
</comment>
<feature type="transmembrane region" description="Helical" evidence="8">
    <location>
        <begin position="64"/>
        <end position="87"/>
    </location>
</feature>
<sequence length="599" mass="67624">MKRADRQVLMRLLSYLRPHGWALFGAFALLAIATATDVLGPLIIKDFIDHYLTVNHFPVGPLVRLASLYIVLLIITASFNFLQVLAFQTLALRIIQRIRIEVYSKVQALALAFFDKTPAGSLVSRITNDTEAIQDLFMSVLSTFAQNLFLLTGIYISLFFLNAHLALLCLLLIPLIATLMQVYRILSTRVYHLSRQKLSQLNAKLNESLQGMYIIQAMRQERRLRDEFGEINQAYRQVRVRNIKINGLLLRPMVDVLYMMTLMLVLWFFGVRSLSHVVDLGVLYAFVNYLERFFEPINNMMMRLNLFQQSLVAATRVFMLMDETQLAPSGEEMGEFPETGRGKIEFRDVSFSYDGENDVLKNISFTALPGQTVALVGHTGSGKSTTINLLMRFYPVTRGQILVDDVPLDGYPDDVLRNRIGLVLQDPFLFVGDMRHNIRLGGTHFTDEEVEDAAAFVQADRFIKRLPKGYEEVVAERGATLSSGQRQLLSFARTMVRKPKVLVLDEATASVDTETEIAIQEALSRMRHGRTTIAIAHRLSTIQDADQILVLHHGEIVERGTHQELLAKRGLYYNMYLLQQGGSAAARHASHVALAGDPA</sequence>
<feature type="transmembrane region" description="Helical" evidence="8">
    <location>
        <begin position="21"/>
        <end position="44"/>
    </location>
</feature>
<dbReference type="Gene3D" id="3.40.50.300">
    <property type="entry name" value="P-loop containing nucleotide triphosphate hydrolases"/>
    <property type="match status" value="1"/>
</dbReference>
<dbReference type="InterPro" id="IPR027417">
    <property type="entry name" value="P-loop_NTPase"/>
</dbReference>
<organism evidence="12 14">
    <name type="scientific">Ferroacidibacillus organovorans</name>
    <dbReference type="NCBI Taxonomy" id="1765683"/>
    <lineage>
        <taxon>Bacteria</taxon>
        <taxon>Bacillati</taxon>
        <taxon>Bacillota</taxon>
        <taxon>Bacilli</taxon>
        <taxon>Bacillales</taxon>
        <taxon>Alicyclobacillaceae</taxon>
        <taxon>Ferroacidibacillus</taxon>
    </lineage>
</organism>
<dbReference type="InterPro" id="IPR003439">
    <property type="entry name" value="ABC_transporter-like_ATP-bd"/>
</dbReference>
<evidence type="ECO:0000256" key="7">
    <source>
        <dbReference type="ARBA" id="ARBA00023136"/>
    </source>
</evidence>
<keyword evidence="5 12" id="KW-0067">ATP-binding</keyword>
<dbReference type="Proteomes" id="UP000190229">
    <property type="component" value="Unassembled WGS sequence"/>
</dbReference>
<keyword evidence="4" id="KW-0547">Nucleotide-binding</keyword>
<evidence type="ECO:0000256" key="6">
    <source>
        <dbReference type="ARBA" id="ARBA00022989"/>
    </source>
</evidence>
<evidence type="ECO:0000313" key="12">
    <source>
        <dbReference type="EMBL" id="OPG15981.1"/>
    </source>
</evidence>
<feature type="transmembrane region" description="Helical" evidence="8">
    <location>
        <begin position="165"/>
        <end position="186"/>
    </location>
</feature>
<dbReference type="AlphaFoldDB" id="A0A161PXY1"/>
<evidence type="ECO:0000256" key="3">
    <source>
        <dbReference type="ARBA" id="ARBA00022692"/>
    </source>
</evidence>
<keyword evidence="6 8" id="KW-1133">Transmembrane helix</keyword>
<dbReference type="InterPro" id="IPR017871">
    <property type="entry name" value="ABC_transporter-like_CS"/>
</dbReference>
<reference evidence="12 14" key="2">
    <citation type="submission" date="2017-02" db="EMBL/GenBank/DDBJ databases">
        <title>Draft genome of Acidibacillus ferrooxidans Huett2.</title>
        <authorList>
            <person name="Schopf S."/>
        </authorList>
    </citation>
    <scope>NUCLEOTIDE SEQUENCE [LARGE SCALE GENOMIC DNA]</scope>
    <source>
        <strain evidence="12 14">Huett2</strain>
    </source>
</reference>
<dbReference type="FunFam" id="3.40.50.300:FF:000287">
    <property type="entry name" value="Multidrug ABC transporter ATP-binding protein"/>
    <property type="match status" value="1"/>
</dbReference>
<dbReference type="PANTHER" id="PTHR43394:SF1">
    <property type="entry name" value="ATP-BINDING CASSETTE SUB-FAMILY B MEMBER 10, MITOCHONDRIAL"/>
    <property type="match status" value="1"/>
</dbReference>
<evidence type="ECO:0000256" key="4">
    <source>
        <dbReference type="ARBA" id="ARBA00022741"/>
    </source>
</evidence>
<dbReference type="PROSITE" id="PS50893">
    <property type="entry name" value="ABC_TRANSPORTER_2"/>
    <property type="match status" value="1"/>
</dbReference>
<dbReference type="PROSITE" id="PS50929">
    <property type="entry name" value="ABC_TM1F"/>
    <property type="match status" value="1"/>
</dbReference>
<evidence type="ECO:0000259" key="9">
    <source>
        <dbReference type="PROSITE" id="PS50893"/>
    </source>
</evidence>
<dbReference type="Gene3D" id="1.20.1560.10">
    <property type="entry name" value="ABC transporter type 1, transmembrane domain"/>
    <property type="match status" value="1"/>
</dbReference>
<dbReference type="CDD" id="cd03254">
    <property type="entry name" value="ABCC_Glucan_exporter_like"/>
    <property type="match status" value="1"/>
</dbReference>
<dbReference type="SMART" id="SM00382">
    <property type="entry name" value="AAA"/>
    <property type="match status" value="1"/>
</dbReference>
<dbReference type="PROSITE" id="PS00211">
    <property type="entry name" value="ABC_TRANSPORTER_1"/>
    <property type="match status" value="1"/>
</dbReference>
<dbReference type="Proteomes" id="UP000077421">
    <property type="component" value="Unassembled WGS sequence"/>
</dbReference>
<proteinExistence type="predicted"/>
<evidence type="ECO:0000256" key="2">
    <source>
        <dbReference type="ARBA" id="ARBA00022448"/>
    </source>
</evidence>
<dbReference type="SUPFAM" id="SSF52540">
    <property type="entry name" value="P-loop containing nucleoside triphosphate hydrolases"/>
    <property type="match status" value="1"/>
</dbReference>
<protein>
    <submittedName>
        <fullName evidence="12">Multidrug ABC transporter ATP-binding protein</fullName>
    </submittedName>
</protein>
<accession>A0A161PXY1</accession>
<dbReference type="GO" id="GO:0016887">
    <property type="term" value="F:ATP hydrolysis activity"/>
    <property type="evidence" value="ECO:0007669"/>
    <property type="project" value="InterPro"/>
</dbReference>
<gene>
    <name evidence="11" type="ORF">AYW79_08375</name>
    <name evidence="12" type="ORF">B2M26_09760</name>
</gene>
<dbReference type="RefSeq" id="WP_067564490.1">
    <property type="nucleotide sequence ID" value="NZ_LSUQ01000021.1"/>
</dbReference>
<keyword evidence="2" id="KW-0813">Transport</keyword>
<dbReference type="PANTHER" id="PTHR43394">
    <property type="entry name" value="ATP-DEPENDENT PERMEASE MDL1, MITOCHONDRIAL"/>
    <property type="match status" value="1"/>
</dbReference>
<evidence type="ECO:0000256" key="1">
    <source>
        <dbReference type="ARBA" id="ARBA00004651"/>
    </source>
</evidence>
<dbReference type="OrthoDB" id="9770415at2"/>
<dbReference type="GO" id="GO:0015421">
    <property type="term" value="F:ABC-type oligopeptide transporter activity"/>
    <property type="evidence" value="ECO:0007669"/>
    <property type="project" value="TreeGrafter"/>
</dbReference>
<dbReference type="GO" id="GO:0005524">
    <property type="term" value="F:ATP binding"/>
    <property type="evidence" value="ECO:0007669"/>
    <property type="project" value="UniProtKB-KW"/>
</dbReference>
<dbReference type="Pfam" id="PF00664">
    <property type="entry name" value="ABC_membrane"/>
    <property type="match status" value="1"/>
</dbReference>
<evidence type="ECO:0000256" key="8">
    <source>
        <dbReference type="SAM" id="Phobius"/>
    </source>
</evidence>
<feature type="transmembrane region" description="Helical" evidence="8">
    <location>
        <begin position="136"/>
        <end position="159"/>
    </location>
</feature>
<dbReference type="InterPro" id="IPR039421">
    <property type="entry name" value="Type_1_exporter"/>
</dbReference>
<feature type="domain" description="ABC transmembrane type-1" evidence="10">
    <location>
        <begin position="24"/>
        <end position="309"/>
    </location>
</feature>
<dbReference type="EMBL" id="MWPS01000026">
    <property type="protein sequence ID" value="OPG15981.1"/>
    <property type="molecule type" value="Genomic_DNA"/>
</dbReference>
<comment type="subcellular location">
    <subcellularLocation>
        <location evidence="1">Cell membrane</location>
        <topology evidence="1">Multi-pass membrane protein</topology>
    </subcellularLocation>
</comment>
<evidence type="ECO:0000313" key="14">
    <source>
        <dbReference type="Proteomes" id="UP000190229"/>
    </source>
</evidence>
<name>A0A161PXY1_9BACL</name>
<evidence type="ECO:0000313" key="13">
    <source>
        <dbReference type="Proteomes" id="UP000077421"/>
    </source>
</evidence>
<keyword evidence="14" id="KW-1185">Reference proteome</keyword>
<dbReference type="Pfam" id="PF00005">
    <property type="entry name" value="ABC_tran"/>
    <property type="match status" value="1"/>
</dbReference>
<evidence type="ECO:0000313" key="11">
    <source>
        <dbReference type="EMBL" id="OAG93882.1"/>
    </source>
</evidence>
<dbReference type="CDD" id="cd18544">
    <property type="entry name" value="ABC_6TM_TmrA_like"/>
    <property type="match status" value="1"/>
</dbReference>
<dbReference type="InterPro" id="IPR011527">
    <property type="entry name" value="ABC1_TM_dom"/>
</dbReference>
<dbReference type="EMBL" id="LSUQ01000021">
    <property type="protein sequence ID" value="OAG93882.1"/>
    <property type="molecule type" value="Genomic_DNA"/>
</dbReference>
<dbReference type="STRING" id="1765683.B2M26_09760"/>
<dbReference type="InterPro" id="IPR003593">
    <property type="entry name" value="AAA+_ATPase"/>
</dbReference>
<dbReference type="InterPro" id="IPR036640">
    <property type="entry name" value="ABC1_TM_sf"/>
</dbReference>
<feature type="domain" description="ABC transporter" evidence="9">
    <location>
        <begin position="344"/>
        <end position="578"/>
    </location>
</feature>